<organism evidence="2 3">
    <name type="scientific">Cupriavidus necator (strain ATCC 43291 / DSM 13513 / CCUG 52238 / LMG 8453 / N-1)</name>
    <name type="common">Ralstonia eutropha</name>
    <dbReference type="NCBI Taxonomy" id="1042878"/>
    <lineage>
        <taxon>Bacteria</taxon>
        <taxon>Pseudomonadati</taxon>
        <taxon>Pseudomonadota</taxon>
        <taxon>Betaproteobacteria</taxon>
        <taxon>Burkholderiales</taxon>
        <taxon>Burkholderiaceae</taxon>
        <taxon>Cupriavidus</taxon>
    </lineage>
</organism>
<dbReference type="PRINTS" id="PR00081">
    <property type="entry name" value="GDHRDH"/>
</dbReference>
<dbReference type="Pfam" id="PF13561">
    <property type="entry name" value="adh_short_C2"/>
    <property type="match status" value="1"/>
</dbReference>
<dbReference type="Gene3D" id="3.40.50.720">
    <property type="entry name" value="NAD(P)-binding Rossmann-like Domain"/>
    <property type="match status" value="1"/>
</dbReference>
<reference evidence="2 3" key="1">
    <citation type="journal article" date="2011" name="J. Bacteriol.">
        <title>Complete genome sequence of the type strain Cupriavidus necator N-1.</title>
        <authorList>
            <person name="Poehlein A."/>
            <person name="Kusian B."/>
            <person name="Friedrich B."/>
            <person name="Daniel R."/>
            <person name="Bowien B."/>
        </authorList>
    </citation>
    <scope>NUCLEOTIDE SEQUENCE [LARGE SCALE GENOMIC DNA]</scope>
    <source>
        <strain evidence="3">ATCC 43291 / DSM 13513 / CCUG 52238 / LMG 8453 / N-1</strain>
    </source>
</reference>
<sequence>MELNHMKTVVITGAASGMGAAVRQRMLADGCRVIGIDLRDADILADLSNPQGRAAAIDAVLSRSGGRIDQLVCCAGLGPHVEPATLVASVNYFGVVALLDGLFEALRQGSDPCAVVVSSNSATLQSWEGSPLRDAYLAGDESGVRAMVAAAAAAEATRDQAGYIAYASSKHAVAAAARQRAAAWGQAGVRFNVVAPGAVETPLLQAGLKDPRYGDAIRDFLPPLGRRAQPEEVAALIVFLCGPQAAYIHGNVVFIDGGLDAAQRPLNF</sequence>
<keyword evidence="1 2" id="KW-0560">Oxidoreductase</keyword>
<evidence type="ECO:0000256" key="1">
    <source>
        <dbReference type="ARBA" id="ARBA00023002"/>
    </source>
</evidence>
<dbReference type="GO" id="GO:0016491">
    <property type="term" value="F:oxidoreductase activity"/>
    <property type="evidence" value="ECO:0007669"/>
    <property type="project" value="UniProtKB-KW"/>
</dbReference>
<dbReference type="EC" id="1.1.1.-" evidence="2"/>
<dbReference type="PANTHER" id="PTHR43658:SF8">
    <property type="entry name" value="17-BETA-HYDROXYSTEROID DEHYDROGENASE 14-RELATED"/>
    <property type="match status" value="1"/>
</dbReference>
<dbReference type="Proteomes" id="UP000006798">
    <property type="component" value="Chromosome 2"/>
</dbReference>
<dbReference type="InterPro" id="IPR002347">
    <property type="entry name" value="SDR_fam"/>
</dbReference>
<evidence type="ECO:0000313" key="2">
    <source>
        <dbReference type="EMBL" id="AEI79599.1"/>
    </source>
</evidence>
<dbReference type="KEGG" id="cnc:CNE_2c06200"/>
<dbReference type="HOGENOM" id="CLU_010194_20_1_4"/>
<evidence type="ECO:0000313" key="3">
    <source>
        <dbReference type="Proteomes" id="UP000006798"/>
    </source>
</evidence>
<name>F8GRD9_CUPNN</name>
<dbReference type="SUPFAM" id="SSF51735">
    <property type="entry name" value="NAD(P)-binding Rossmann-fold domains"/>
    <property type="match status" value="1"/>
</dbReference>
<dbReference type="InterPro" id="IPR036291">
    <property type="entry name" value="NAD(P)-bd_dom_sf"/>
</dbReference>
<dbReference type="AlphaFoldDB" id="F8GRD9"/>
<accession>F8GRD9</accession>
<dbReference type="EMBL" id="CP002878">
    <property type="protein sequence ID" value="AEI79599.1"/>
    <property type="molecule type" value="Genomic_DNA"/>
</dbReference>
<dbReference type="PANTHER" id="PTHR43658">
    <property type="entry name" value="SHORT-CHAIN DEHYDROGENASE/REDUCTASE"/>
    <property type="match status" value="1"/>
</dbReference>
<gene>
    <name evidence="2" type="ordered locus">CNE_2c06200</name>
</gene>
<proteinExistence type="predicted"/>
<protein>
    <submittedName>
        <fullName evidence="2">Short-chain dehydrogenase/reductase SDR</fullName>
        <ecNumber evidence="2">1.1.1.-</ecNumber>
    </submittedName>
</protein>